<dbReference type="Pfam" id="PF01975">
    <property type="entry name" value="SurE"/>
    <property type="match status" value="1"/>
</dbReference>
<dbReference type="RefSeq" id="XP_013272547.1">
    <property type="nucleotide sequence ID" value="XM_013417093.1"/>
</dbReference>
<sequence length="338" mass="36354">MFEAHSIRDTFSRGVSSQQDINDYFSILFCFNHVSGLNILMNNDDGFGVSNIREFYRLLVAAGHNVWMVAPAFENSGQGGRIVFTTSPTLDTPSQYNLIPAGAPSLGQDPHDSHIWYYNGTPAACTNVALDYVLPTFADFDVPDLFVAGPNFGNNVGTFAYTGSGTIGSTYTAVERNVPGIAFSAANPTQSYLEITNTTNPSTYAAEQCIRFVDTVAKNAKDGEPILPLGYGINVNIPPLNASCMNPPFVQSRFSGGSGMPQVEFNATNKLIQIADNNYFGLVPDGSNQCINGNCNLPGESNVVKACQSGVTIFTVDYDAPINDKTAKVKNLVFGDGW</sequence>
<evidence type="ECO:0000313" key="5">
    <source>
        <dbReference type="EMBL" id="KIX05411.1"/>
    </source>
</evidence>
<dbReference type="AlphaFoldDB" id="A0A0D2IQF5"/>
<dbReference type="GeneID" id="25294354"/>
<dbReference type="GO" id="GO:0046872">
    <property type="term" value="F:metal ion binding"/>
    <property type="evidence" value="ECO:0007669"/>
    <property type="project" value="UniProtKB-KW"/>
</dbReference>
<dbReference type="HOGENOM" id="CLU_045192_0_0_1"/>
<evidence type="ECO:0000256" key="1">
    <source>
        <dbReference type="ARBA" id="ARBA00011062"/>
    </source>
</evidence>
<evidence type="ECO:0000259" key="4">
    <source>
        <dbReference type="Pfam" id="PF01975"/>
    </source>
</evidence>
<dbReference type="STRING" id="1442369.A0A0D2IQF5"/>
<proteinExistence type="inferred from homology"/>
<dbReference type="GO" id="GO:0008252">
    <property type="term" value="F:nucleotidase activity"/>
    <property type="evidence" value="ECO:0007669"/>
    <property type="project" value="InterPro"/>
</dbReference>
<dbReference type="InterPro" id="IPR036523">
    <property type="entry name" value="SurE-like_sf"/>
</dbReference>
<comment type="similarity">
    <text evidence="1">Belongs to the SurE nucleotidase family.</text>
</comment>
<dbReference type="SUPFAM" id="SSF64167">
    <property type="entry name" value="SurE-like"/>
    <property type="match status" value="1"/>
</dbReference>
<dbReference type="PANTHER" id="PTHR30457">
    <property type="entry name" value="5'-NUCLEOTIDASE SURE"/>
    <property type="match status" value="1"/>
</dbReference>
<organism evidence="5 6">
    <name type="scientific">Rhinocladiella mackenziei CBS 650.93</name>
    <dbReference type="NCBI Taxonomy" id="1442369"/>
    <lineage>
        <taxon>Eukaryota</taxon>
        <taxon>Fungi</taxon>
        <taxon>Dikarya</taxon>
        <taxon>Ascomycota</taxon>
        <taxon>Pezizomycotina</taxon>
        <taxon>Eurotiomycetes</taxon>
        <taxon>Chaetothyriomycetidae</taxon>
        <taxon>Chaetothyriales</taxon>
        <taxon>Herpotrichiellaceae</taxon>
        <taxon>Rhinocladiella</taxon>
    </lineage>
</organism>
<evidence type="ECO:0000256" key="2">
    <source>
        <dbReference type="ARBA" id="ARBA00022723"/>
    </source>
</evidence>
<evidence type="ECO:0000313" key="6">
    <source>
        <dbReference type="Proteomes" id="UP000053617"/>
    </source>
</evidence>
<dbReference type="VEuPathDB" id="FungiDB:Z518_06283"/>
<keyword evidence="2" id="KW-0479">Metal-binding</keyword>
<dbReference type="EMBL" id="KN847478">
    <property type="protein sequence ID" value="KIX05411.1"/>
    <property type="molecule type" value="Genomic_DNA"/>
</dbReference>
<dbReference type="Gene3D" id="3.40.1210.10">
    <property type="entry name" value="Survival protein SurE-like phosphatase/nucleotidase"/>
    <property type="match status" value="1"/>
</dbReference>
<keyword evidence="6" id="KW-1185">Reference proteome</keyword>
<evidence type="ECO:0000256" key="3">
    <source>
        <dbReference type="ARBA" id="ARBA00022801"/>
    </source>
</evidence>
<feature type="domain" description="Survival protein SurE-like phosphatase/nucleotidase" evidence="4">
    <location>
        <begin position="39"/>
        <end position="242"/>
    </location>
</feature>
<dbReference type="OrthoDB" id="4018688at2759"/>
<name>A0A0D2IQF5_9EURO</name>
<dbReference type="PANTHER" id="PTHR30457:SF0">
    <property type="entry name" value="PHOSPHATASE, PUTATIVE (AFU_ORTHOLOGUE AFUA_4G01070)-RELATED"/>
    <property type="match status" value="1"/>
</dbReference>
<dbReference type="InterPro" id="IPR002828">
    <property type="entry name" value="SurE-like_Pase/nucleotidase"/>
</dbReference>
<protein>
    <submittedName>
        <fullName evidence="5">Rhinocladiella mackenziei CBS 650.93 unplaced genomic scaffold supercont1.4, whole genome shotgun sequence</fullName>
    </submittedName>
</protein>
<gene>
    <name evidence="5" type="ORF">Z518_06283</name>
</gene>
<dbReference type="InterPro" id="IPR030048">
    <property type="entry name" value="SurE"/>
</dbReference>
<reference evidence="5 6" key="1">
    <citation type="submission" date="2015-01" db="EMBL/GenBank/DDBJ databases">
        <title>The Genome Sequence of Rhinocladiella mackenzie CBS 650.93.</title>
        <authorList>
            <consortium name="The Broad Institute Genomics Platform"/>
            <person name="Cuomo C."/>
            <person name="de Hoog S."/>
            <person name="Gorbushina A."/>
            <person name="Stielow B."/>
            <person name="Teixiera M."/>
            <person name="Abouelleil A."/>
            <person name="Chapman S.B."/>
            <person name="Priest M."/>
            <person name="Young S.K."/>
            <person name="Wortman J."/>
            <person name="Nusbaum C."/>
            <person name="Birren B."/>
        </authorList>
    </citation>
    <scope>NUCLEOTIDE SEQUENCE [LARGE SCALE GENOMIC DNA]</scope>
    <source>
        <strain evidence="5 6">CBS 650.93</strain>
    </source>
</reference>
<accession>A0A0D2IQF5</accession>
<dbReference type="Proteomes" id="UP000053617">
    <property type="component" value="Unassembled WGS sequence"/>
</dbReference>
<keyword evidence="3" id="KW-0378">Hydrolase</keyword>